<dbReference type="InterPro" id="IPR046347">
    <property type="entry name" value="bZIP_sf"/>
</dbReference>
<feature type="region of interest" description="Disordered" evidence="1">
    <location>
        <begin position="58"/>
        <end position="133"/>
    </location>
</feature>
<evidence type="ECO:0000256" key="1">
    <source>
        <dbReference type="SAM" id="MobiDB-lite"/>
    </source>
</evidence>
<dbReference type="AlphaFoldDB" id="A0A139IPC9"/>
<comment type="caution">
    <text evidence="3">The sequence shown here is derived from an EMBL/GenBank/DDBJ whole genome shotgun (WGS) entry which is preliminary data.</text>
</comment>
<dbReference type="InterPro" id="IPR004827">
    <property type="entry name" value="bZIP"/>
</dbReference>
<dbReference type="SUPFAM" id="SSF57959">
    <property type="entry name" value="Leucine zipper domain"/>
    <property type="match status" value="1"/>
</dbReference>
<protein>
    <recommendedName>
        <fullName evidence="2">BZIP domain-containing protein</fullName>
    </recommendedName>
</protein>
<reference evidence="3 4" key="1">
    <citation type="submission" date="2015-07" db="EMBL/GenBank/DDBJ databases">
        <title>Comparative genomics of the Sigatoka disease complex on banana suggests a link between parallel evolutionary changes in Pseudocercospora fijiensis and Pseudocercospora eumusae and increased virulence on the banana host.</title>
        <authorList>
            <person name="Chang T.-C."/>
            <person name="Salvucci A."/>
            <person name="Crous P.W."/>
            <person name="Stergiopoulos I."/>
        </authorList>
    </citation>
    <scope>NUCLEOTIDE SEQUENCE [LARGE SCALE GENOMIC DNA]</scope>
    <source>
        <strain evidence="3 4">CBS 116634</strain>
    </source>
</reference>
<name>A0A139IPC9_9PEZI</name>
<dbReference type="GO" id="GO:0003700">
    <property type="term" value="F:DNA-binding transcription factor activity"/>
    <property type="evidence" value="ECO:0007669"/>
    <property type="project" value="InterPro"/>
</dbReference>
<feature type="compositionally biased region" description="Basic residues" evidence="1">
    <location>
        <begin position="115"/>
        <end position="132"/>
    </location>
</feature>
<feature type="compositionally biased region" description="Polar residues" evidence="1">
    <location>
        <begin position="77"/>
        <end position="88"/>
    </location>
</feature>
<evidence type="ECO:0000259" key="2">
    <source>
        <dbReference type="PROSITE" id="PS50217"/>
    </source>
</evidence>
<dbReference type="OrthoDB" id="2590011at2759"/>
<feature type="region of interest" description="Disordered" evidence="1">
    <location>
        <begin position="1"/>
        <end position="31"/>
    </location>
</feature>
<dbReference type="Proteomes" id="UP000073492">
    <property type="component" value="Unassembled WGS sequence"/>
</dbReference>
<sequence>MLHLAREDVSVSDDSAGNVETAEGDAKDEAQLYDKHPFAKLISHSEASGLAFARISRSSMGSETSSGFRSLFRKSPSESTGSQKSNRLSRILKTKKESPSSNSVSPEDTADGKDAKRRQQVYQAQKRHRHRRAEYVKSLEEEVARLQHMDSQVNSEKNTLACQNQMMRELLASHFLDFRLGDSLNLTETPAATTAPASASVEVRWDSDIGHERTFMDIDWSALEKDTPTASKFANTEHMTPSPFTQKESVIGDSWAAVDFILALEWCCQGHMVHAHIHPDATPHKACEELGLQGHALTGTAAVYQGALPSQEGEKWQLPHSEIDKLVKMSENLPLDDEWITPAHAYSAIKDSIPRQSISDPL</sequence>
<proteinExistence type="predicted"/>
<gene>
    <name evidence="3" type="ORF">AC579_1327</name>
</gene>
<feature type="domain" description="BZIP" evidence="2">
    <location>
        <begin position="111"/>
        <end position="174"/>
    </location>
</feature>
<dbReference type="EMBL" id="LFZO01000035">
    <property type="protein sequence ID" value="KXT16535.1"/>
    <property type="molecule type" value="Genomic_DNA"/>
</dbReference>
<keyword evidence="4" id="KW-1185">Reference proteome</keyword>
<dbReference type="Gene3D" id="1.20.5.170">
    <property type="match status" value="1"/>
</dbReference>
<organism evidence="3 4">
    <name type="scientific">Pseudocercospora musae</name>
    <dbReference type="NCBI Taxonomy" id="113226"/>
    <lineage>
        <taxon>Eukaryota</taxon>
        <taxon>Fungi</taxon>
        <taxon>Dikarya</taxon>
        <taxon>Ascomycota</taxon>
        <taxon>Pezizomycotina</taxon>
        <taxon>Dothideomycetes</taxon>
        <taxon>Dothideomycetidae</taxon>
        <taxon>Mycosphaerellales</taxon>
        <taxon>Mycosphaerellaceae</taxon>
        <taxon>Pseudocercospora</taxon>
    </lineage>
</organism>
<feature type="compositionally biased region" description="Low complexity" evidence="1">
    <location>
        <begin position="58"/>
        <end position="70"/>
    </location>
</feature>
<dbReference type="PROSITE" id="PS50217">
    <property type="entry name" value="BZIP"/>
    <property type="match status" value="1"/>
</dbReference>
<accession>A0A139IPC9</accession>
<evidence type="ECO:0000313" key="4">
    <source>
        <dbReference type="Proteomes" id="UP000073492"/>
    </source>
</evidence>
<evidence type="ECO:0000313" key="3">
    <source>
        <dbReference type="EMBL" id="KXT16535.1"/>
    </source>
</evidence>
<dbReference type="STRING" id="113226.A0A139IPC9"/>
<dbReference type="CDD" id="cd14688">
    <property type="entry name" value="bZIP_YAP"/>
    <property type="match status" value="1"/>
</dbReference>